<dbReference type="EMBL" id="AP017315">
    <property type="protein sequence ID" value="BAU31783.1"/>
    <property type="molecule type" value="Genomic_DNA"/>
</dbReference>
<sequence length="199" mass="21747">MRLQPVRFRPVFGRVLSVVVAIIAASALSGYLFAGDLEGLARYGWWYVLGAASVIAMYWSPSVLVTEDEVTVRNPLATWHVPWGAIQRIDTKFALTLFTERARIEAWAAPASGRYTVFRLGPDDTKVTESAKVAGAIRPGDSLASESGQAADYIRRHWELLRDDNLLDADTRPVTRVWHVATLLALAGLTLAGILGAAL</sequence>
<feature type="transmembrane region" description="Helical" evidence="1">
    <location>
        <begin position="12"/>
        <end position="33"/>
    </location>
</feature>
<protein>
    <recommendedName>
        <fullName evidence="2">Low molecular weight protein antigen 6 PH domain-containing protein</fullName>
    </recommendedName>
</protein>
<proteinExistence type="predicted"/>
<keyword evidence="1" id="KW-1133">Transmembrane helix</keyword>
<gene>
    <name evidence="3" type="ORF">MalAC0309_0917</name>
</gene>
<evidence type="ECO:0000313" key="4">
    <source>
        <dbReference type="Proteomes" id="UP000218965"/>
    </source>
</evidence>
<reference evidence="3 4" key="2">
    <citation type="submission" date="2016-01" db="EMBL/GenBank/DDBJ databases">
        <title>Microcella alkaliphila JAM AC0309 whole genome shotgun sequence.</title>
        <authorList>
            <person name="Kurata A."/>
            <person name="Hirose Y."/>
            <person name="Kishimoto N."/>
            <person name="Kobayashi T."/>
        </authorList>
    </citation>
    <scope>NUCLEOTIDE SEQUENCE [LARGE SCALE GENOMIC DNA]</scope>
    <source>
        <strain evidence="3 4">JAM AC0309</strain>
    </source>
</reference>
<evidence type="ECO:0000313" key="3">
    <source>
        <dbReference type="EMBL" id="BAU31783.1"/>
    </source>
</evidence>
<keyword evidence="1" id="KW-0472">Membrane</keyword>
<organism evidence="3 4">
    <name type="scientific">Microcella alkaliphila</name>
    <dbReference type="NCBI Taxonomy" id="279828"/>
    <lineage>
        <taxon>Bacteria</taxon>
        <taxon>Bacillati</taxon>
        <taxon>Actinomycetota</taxon>
        <taxon>Actinomycetes</taxon>
        <taxon>Micrococcales</taxon>
        <taxon>Microbacteriaceae</taxon>
        <taxon>Microcella</taxon>
    </lineage>
</organism>
<dbReference type="AlphaFoldDB" id="A0A0U4WVB0"/>
<dbReference type="InterPro" id="IPR019692">
    <property type="entry name" value="CFP-6_PH"/>
</dbReference>
<evidence type="ECO:0000259" key="2">
    <source>
        <dbReference type="Pfam" id="PF10756"/>
    </source>
</evidence>
<dbReference type="Pfam" id="PF10756">
    <property type="entry name" value="bPH_6"/>
    <property type="match status" value="1"/>
</dbReference>
<accession>A0A0U4WVB0</accession>
<feature type="transmembrane region" description="Helical" evidence="1">
    <location>
        <begin position="177"/>
        <end position="198"/>
    </location>
</feature>
<dbReference type="Proteomes" id="UP000218965">
    <property type="component" value="Chromosome"/>
</dbReference>
<dbReference type="RefSeq" id="WP_096420970.1">
    <property type="nucleotide sequence ID" value="NZ_AP017315.1"/>
</dbReference>
<dbReference type="OrthoDB" id="5148800at2"/>
<name>A0A0U4WVB0_9MICO</name>
<feature type="domain" description="Low molecular weight protein antigen 6 PH" evidence="2">
    <location>
        <begin position="61"/>
        <end position="104"/>
    </location>
</feature>
<keyword evidence="1" id="KW-0812">Transmembrane</keyword>
<reference evidence="4" key="1">
    <citation type="submission" date="2015-12" db="EMBL/GenBank/DDBJ databases">
        <authorList>
            <person name="Shamseldin A."/>
            <person name="Moawad H."/>
            <person name="Abd El-Rahim W.M."/>
            <person name="Sadowsky M.J."/>
        </authorList>
    </citation>
    <scope>NUCLEOTIDE SEQUENCE [LARGE SCALE GENOMIC DNA]</scope>
    <source>
        <strain evidence="4">JAM AC0309</strain>
    </source>
</reference>
<evidence type="ECO:0000256" key="1">
    <source>
        <dbReference type="SAM" id="Phobius"/>
    </source>
</evidence>
<feature type="transmembrane region" description="Helical" evidence="1">
    <location>
        <begin position="45"/>
        <end position="65"/>
    </location>
</feature>
<dbReference type="KEGG" id="malk:MalAC0309_0917"/>